<evidence type="ECO:0000313" key="12">
    <source>
        <dbReference type="Proteomes" id="UP000238081"/>
    </source>
</evidence>
<evidence type="ECO:0000256" key="8">
    <source>
        <dbReference type="ARBA" id="ARBA00031423"/>
    </source>
</evidence>
<evidence type="ECO:0000256" key="3">
    <source>
        <dbReference type="ARBA" id="ARBA00012560"/>
    </source>
</evidence>
<comment type="caution">
    <text evidence="11">The sequence shown here is derived from an EMBL/GenBank/DDBJ whole genome shotgun (WGS) entry which is preliminary data.</text>
</comment>
<evidence type="ECO:0000256" key="9">
    <source>
        <dbReference type="ARBA" id="ARBA00031501"/>
    </source>
</evidence>
<dbReference type="NCBIfam" id="TIGR00217">
    <property type="entry name" value="malQ"/>
    <property type="match status" value="1"/>
</dbReference>
<evidence type="ECO:0000256" key="1">
    <source>
        <dbReference type="ARBA" id="ARBA00000439"/>
    </source>
</evidence>
<protein>
    <recommendedName>
        <fullName evidence="4 10">4-alpha-glucanotransferase</fullName>
        <ecNumber evidence="3 10">2.4.1.25</ecNumber>
    </recommendedName>
    <alternativeName>
        <fullName evidence="8 10">Amylomaltase</fullName>
    </alternativeName>
    <alternativeName>
        <fullName evidence="9 10">Disproportionating enzyme</fullName>
    </alternativeName>
</protein>
<dbReference type="GO" id="GO:0004134">
    <property type="term" value="F:4-alpha-glucanotransferase activity"/>
    <property type="evidence" value="ECO:0007669"/>
    <property type="project" value="UniProtKB-EC"/>
</dbReference>
<dbReference type="RefSeq" id="WP_043664978.1">
    <property type="nucleotide sequence ID" value="NZ_JSEG01000014.1"/>
</dbReference>
<evidence type="ECO:0000256" key="6">
    <source>
        <dbReference type="ARBA" id="ARBA00022679"/>
    </source>
</evidence>
<dbReference type="SUPFAM" id="SSF51445">
    <property type="entry name" value="(Trans)glycosidases"/>
    <property type="match status" value="1"/>
</dbReference>
<dbReference type="AlphaFoldDB" id="A0A2S7F6C7"/>
<gene>
    <name evidence="11" type="ORF">AWN73_05365</name>
</gene>
<dbReference type="EC" id="2.4.1.25" evidence="3 10"/>
<evidence type="ECO:0000313" key="11">
    <source>
        <dbReference type="EMBL" id="PPV12335.1"/>
    </source>
</evidence>
<comment type="catalytic activity">
    <reaction evidence="1 10">
        <text>Transfers a segment of a (1-&gt;4)-alpha-D-glucan to a new position in an acceptor, which may be glucose or a (1-&gt;4)-alpha-D-glucan.</text>
        <dbReference type="EC" id="2.4.1.25"/>
    </reaction>
</comment>
<evidence type="ECO:0000256" key="4">
    <source>
        <dbReference type="ARBA" id="ARBA00020295"/>
    </source>
</evidence>
<dbReference type="PANTHER" id="PTHR32438">
    <property type="entry name" value="4-ALPHA-GLUCANOTRANSFERASE DPE1, CHLOROPLASTIC/AMYLOPLASTIC"/>
    <property type="match status" value="1"/>
</dbReference>
<sequence length="520" mass="60608">MERNSGIIMHIASLPGKYGIGTLGEEAYKFADFLEKSGQKYWQILPLGPTSFGDSPYQSFSAFAGNPYFIDFDVLNKKGLLKLEEYENVNFGENNEEIDYALIFTEKMKVLRVAFNKFATNISEESEIKNKFNEFKNKNSFWLEDYALYMSVKEEFDLKSWQQWDEDIKLRKPEAVALYKERLKDEIEFWNFIQYEFFEEWNKLKEYVNELGIEIIGDIPIYVSEDSADVWSNPDAFLIDKETLKPKKVAGCPPDIFSATGQLWGNPIYDWQYMHETEYKWWIDRVRESLKIYDWLRIDHFKGFESYYSIPYGEPTAKNGKWVKGPGMEIFDAIRKSLGEVNIIAEDLGTLTEETIKLRDDNKFPGMKILTFAFDSGSDNPFLPHNYEKNFIAYTGTHDNDTVRGWIEKTAPKEQVEKAIQYLNLNEEEGYNWGFIRGIWSSVANVSIAQMQDFLNLGNEARINMPSTLGCNWKWRAKGEAFTDTLAKRIYSLTELYGRCTKKEEIKTGEDNIEENIEAV</sequence>
<dbReference type="EMBL" id="LRDH01000151">
    <property type="protein sequence ID" value="PPV12335.1"/>
    <property type="molecule type" value="Genomic_DNA"/>
</dbReference>
<proteinExistence type="inferred from homology"/>
<evidence type="ECO:0000256" key="2">
    <source>
        <dbReference type="ARBA" id="ARBA00005684"/>
    </source>
</evidence>
<dbReference type="GO" id="GO:0005975">
    <property type="term" value="P:carbohydrate metabolic process"/>
    <property type="evidence" value="ECO:0007669"/>
    <property type="project" value="InterPro"/>
</dbReference>
<keyword evidence="6 10" id="KW-0808">Transferase</keyword>
<keyword evidence="7 10" id="KW-0119">Carbohydrate metabolism</keyword>
<dbReference type="InterPro" id="IPR017853">
    <property type="entry name" value="GH"/>
</dbReference>
<evidence type="ECO:0000256" key="5">
    <source>
        <dbReference type="ARBA" id="ARBA00022676"/>
    </source>
</evidence>
<dbReference type="NCBIfam" id="NF011080">
    <property type="entry name" value="PRK14508.1-3"/>
    <property type="match status" value="1"/>
</dbReference>
<evidence type="ECO:0000256" key="7">
    <source>
        <dbReference type="ARBA" id="ARBA00023277"/>
    </source>
</evidence>
<dbReference type="PANTHER" id="PTHR32438:SF5">
    <property type="entry name" value="4-ALPHA-GLUCANOTRANSFERASE DPE1, CHLOROPLASTIC_AMYLOPLASTIC"/>
    <property type="match status" value="1"/>
</dbReference>
<dbReference type="Proteomes" id="UP000238081">
    <property type="component" value="Unassembled WGS sequence"/>
</dbReference>
<dbReference type="Pfam" id="PF02446">
    <property type="entry name" value="Glyco_hydro_77"/>
    <property type="match status" value="1"/>
</dbReference>
<evidence type="ECO:0000256" key="10">
    <source>
        <dbReference type="RuleBase" id="RU361207"/>
    </source>
</evidence>
<accession>A0A2S7F6C7</accession>
<dbReference type="InterPro" id="IPR003385">
    <property type="entry name" value="Glyco_hydro_77"/>
</dbReference>
<organism evidence="11 12">
    <name type="scientific">Clostridium butyricum</name>
    <dbReference type="NCBI Taxonomy" id="1492"/>
    <lineage>
        <taxon>Bacteria</taxon>
        <taxon>Bacillati</taxon>
        <taxon>Bacillota</taxon>
        <taxon>Clostridia</taxon>
        <taxon>Eubacteriales</taxon>
        <taxon>Clostridiaceae</taxon>
        <taxon>Clostridium</taxon>
    </lineage>
</organism>
<dbReference type="Gene3D" id="3.20.20.80">
    <property type="entry name" value="Glycosidases"/>
    <property type="match status" value="1"/>
</dbReference>
<keyword evidence="5 10" id="KW-0328">Glycosyltransferase</keyword>
<name>A0A2S7F6C7_CLOBU</name>
<comment type="similarity">
    <text evidence="2 10">Belongs to the disproportionating enzyme family.</text>
</comment>
<reference evidence="11 12" key="1">
    <citation type="submission" date="2016-01" db="EMBL/GenBank/DDBJ databases">
        <title>Characterization of the Clostridium difficile lineages that are prevalent in Hong Kong and China.</title>
        <authorList>
            <person name="Kwok J.S.-L."/>
            <person name="Lam W.-Y."/>
            <person name="Ip M."/>
            <person name="Chan T.-F."/>
            <person name="Hawkey P.M."/>
            <person name="Tsui S.K.-W."/>
        </authorList>
    </citation>
    <scope>NUCLEOTIDE SEQUENCE [LARGE SCALE GENOMIC DNA]</scope>
    <source>
        <strain evidence="11 12">300064</strain>
    </source>
</reference>